<dbReference type="GO" id="GO:0051082">
    <property type="term" value="F:unfolded protein binding"/>
    <property type="evidence" value="ECO:0007669"/>
    <property type="project" value="InterPro"/>
</dbReference>
<dbReference type="Gene3D" id="2.60.260.20">
    <property type="entry name" value="Urease metallochaperone UreE, N-terminal domain"/>
    <property type="match status" value="2"/>
</dbReference>
<dbReference type="InterPro" id="IPR036869">
    <property type="entry name" value="J_dom_sf"/>
</dbReference>
<proteinExistence type="inferred from homology"/>
<keyword evidence="11" id="KW-1185">Reference proteome</keyword>
<dbReference type="FunFam" id="2.10.230.10:FF:000001">
    <property type="entry name" value="DnaJ subfamily A member 2"/>
    <property type="match status" value="1"/>
</dbReference>
<feature type="zinc finger region" description="CR-type" evidence="6">
    <location>
        <begin position="147"/>
        <end position="232"/>
    </location>
</feature>
<dbReference type="CDD" id="cd10719">
    <property type="entry name" value="DnaJ_zf"/>
    <property type="match status" value="1"/>
</dbReference>
<dbReference type="GO" id="GO:0006457">
    <property type="term" value="P:protein folding"/>
    <property type="evidence" value="ECO:0007669"/>
    <property type="project" value="InterPro"/>
</dbReference>
<dbReference type="SUPFAM" id="SSF46565">
    <property type="entry name" value="Chaperone J-domain"/>
    <property type="match status" value="1"/>
</dbReference>
<dbReference type="CDD" id="cd10747">
    <property type="entry name" value="DnaJ_C"/>
    <property type="match status" value="1"/>
</dbReference>
<evidence type="ECO:0000259" key="8">
    <source>
        <dbReference type="PROSITE" id="PS50076"/>
    </source>
</evidence>
<dbReference type="FunFam" id="2.60.260.20:FF:000003">
    <property type="entry name" value="DnaJ subfamily A member 2"/>
    <property type="match status" value="1"/>
</dbReference>
<feature type="domain" description="CR-type" evidence="9">
    <location>
        <begin position="147"/>
        <end position="232"/>
    </location>
</feature>
<dbReference type="PROSITE" id="PS51188">
    <property type="entry name" value="ZF_CR"/>
    <property type="match status" value="1"/>
</dbReference>
<dbReference type="AlphaFoldDB" id="A0A167E3P4"/>
<keyword evidence="2" id="KW-0677">Repeat</keyword>
<dbReference type="InterPro" id="IPR044713">
    <property type="entry name" value="DNJA1/2-like"/>
</dbReference>
<dbReference type="PROSITE" id="PS00636">
    <property type="entry name" value="DNAJ_1"/>
    <property type="match status" value="1"/>
</dbReference>
<keyword evidence="1 6" id="KW-0479">Metal-binding</keyword>
<dbReference type="EMBL" id="CP014501">
    <property type="protein sequence ID" value="ANB13600.1"/>
    <property type="molecule type" value="Genomic_DNA"/>
</dbReference>
<feature type="compositionally biased region" description="Gly residues" evidence="7">
    <location>
        <begin position="98"/>
        <end position="111"/>
    </location>
</feature>
<name>A0A167E3P4_9ASCO</name>
<dbReference type="InterPro" id="IPR012724">
    <property type="entry name" value="DnaJ"/>
</dbReference>
<dbReference type="GeneID" id="30033749"/>
<dbReference type="InterPro" id="IPR002939">
    <property type="entry name" value="DnaJ_C"/>
</dbReference>
<keyword evidence="3 6" id="KW-0863">Zinc-finger</keyword>
<evidence type="ECO:0000256" key="3">
    <source>
        <dbReference type="ARBA" id="ARBA00022771"/>
    </source>
</evidence>
<evidence type="ECO:0000256" key="2">
    <source>
        <dbReference type="ARBA" id="ARBA00022737"/>
    </source>
</evidence>
<dbReference type="Pfam" id="PF00684">
    <property type="entry name" value="DnaJ_CXXCXGXG"/>
    <property type="match status" value="1"/>
</dbReference>
<accession>A0A167E3P4</accession>
<evidence type="ECO:0000313" key="11">
    <source>
        <dbReference type="Proteomes" id="UP000189580"/>
    </source>
</evidence>
<dbReference type="InterPro" id="IPR001305">
    <property type="entry name" value="HSP_DnaJ_Cys-rich_dom"/>
</dbReference>
<evidence type="ECO:0000256" key="1">
    <source>
        <dbReference type="ARBA" id="ARBA00022723"/>
    </source>
</evidence>
<feature type="region of interest" description="Disordered" evidence="7">
    <location>
        <begin position="393"/>
        <end position="430"/>
    </location>
</feature>
<dbReference type="SUPFAM" id="SSF49493">
    <property type="entry name" value="HSP40/DnaJ peptide-binding domain"/>
    <property type="match status" value="2"/>
</dbReference>
<evidence type="ECO:0000256" key="6">
    <source>
        <dbReference type="PROSITE-ProRule" id="PRU00546"/>
    </source>
</evidence>
<dbReference type="GO" id="GO:0008270">
    <property type="term" value="F:zinc ion binding"/>
    <property type="evidence" value="ECO:0007669"/>
    <property type="project" value="UniProtKB-KW"/>
</dbReference>
<dbReference type="SUPFAM" id="SSF57938">
    <property type="entry name" value="DnaJ/Hsp40 cysteine-rich domain"/>
    <property type="match status" value="1"/>
</dbReference>
<evidence type="ECO:0000256" key="5">
    <source>
        <dbReference type="ARBA" id="ARBA00023186"/>
    </source>
</evidence>
<dbReference type="CDD" id="cd06257">
    <property type="entry name" value="DnaJ"/>
    <property type="match status" value="1"/>
</dbReference>
<feature type="region of interest" description="Disordered" evidence="7">
    <location>
        <begin position="98"/>
        <end position="131"/>
    </location>
</feature>
<dbReference type="KEGG" id="slb:AWJ20_1897"/>
<dbReference type="SMART" id="SM00271">
    <property type="entry name" value="DnaJ"/>
    <property type="match status" value="1"/>
</dbReference>
<keyword evidence="4 6" id="KW-0862">Zinc</keyword>
<evidence type="ECO:0000259" key="9">
    <source>
        <dbReference type="PROSITE" id="PS51188"/>
    </source>
</evidence>
<dbReference type="Gene3D" id="1.10.287.110">
    <property type="entry name" value="DnaJ domain"/>
    <property type="match status" value="1"/>
</dbReference>
<gene>
    <name evidence="10" type="primary">YDJ1</name>
    <name evidence="10" type="ORF">AWJ20_1897</name>
</gene>
<protein>
    <submittedName>
        <fullName evidence="10">Type I HSP40 co-chaperone YDJ1</fullName>
    </submittedName>
</protein>
<evidence type="ECO:0000313" key="10">
    <source>
        <dbReference type="EMBL" id="ANB13600.1"/>
    </source>
</evidence>
<dbReference type="GO" id="GO:0009408">
    <property type="term" value="P:response to heat"/>
    <property type="evidence" value="ECO:0007669"/>
    <property type="project" value="InterPro"/>
</dbReference>
<dbReference type="GO" id="GO:0005524">
    <property type="term" value="F:ATP binding"/>
    <property type="evidence" value="ECO:0007669"/>
    <property type="project" value="InterPro"/>
</dbReference>
<dbReference type="Proteomes" id="UP000189580">
    <property type="component" value="Chromosome a"/>
</dbReference>
<evidence type="ECO:0000256" key="4">
    <source>
        <dbReference type="ARBA" id="ARBA00022833"/>
    </source>
</evidence>
<dbReference type="InterPro" id="IPR036410">
    <property type="entry name" value="HSP_DnaJ_Cys-rich_dom_sf"/>
</dbReference>
<feature type="compositionally biased region" description="Acidic residues" evidence="7">
    <location>
        <begin position="405"/>
        <end position="415"/>
    </location>
</feature>
<keyword evidence="5" id="KW-0143">Chaperone</keyword>
<feature type="domain" description="J" evidence="8">
    <location>
        <begin position="2"/>
        <end position="69"/>
    </location>
</feature>
<dbReference type="Gene3D" id="2.10.230.10">
    <property type="entry name" value="Heat shock protein DnaJ, cysteine-rich domain"/>
    <property type="match status" value="1"/>
</dbReference>
<dbReference type="PROSITE" id="PS50076">
    <property type="entry name" value="DNAJ_2"/>
    <property type="match status" value="1"/>
</dbReference>
<evidence type="ECO:0000256" key="7">
    <source>
        <dbReference type="SAM" id="MobiDB-lite"/>
    </source>
</evidence>
<reference evidence="10 11" key="1">
    <citation type="submission" date="2016-02" db="EMBL/GenBank/DDBJ databases">
        <title>Complete genome sequence and transcriptome regulation of the pentose utilising yeast Sugiyamaella lignohabitans.</title>
        <authorList>
            <person name="Bellasio M."/>
            <person name="Peymann A."/>
            <person name="Valli M."/>
            <person name="Sipitzky M."/>
            <person name="Graf A."/>
            <person name="Sauer M."/>
            <person name="Marx H."/>
            <person name="Mattanovich D."/>
        </authorList>
    </citation>
    <scope>NUCLEOTIDE SEQUENCE [LARGE SCALE GENOMIC DNA]</scope>
    <source>
        <strain evidence="10 11">CBS 10342</strain>
    </source>
</reference>
<dbReference type="OrthoDB" id="550424at2759"/>
<sequence>MDYYEVLGVSRDASSGDIRKAYKKMALSYHPDKVAEADRAEAEIKFKEVSEAYEVLSDEMERQRYDQFGIGRNGQNVWEDEEDLFGADDFAQFFGFMPNGGPGQGPGGRGPANGSANGRANGRPARKGRTEDADIPIRVTLEDVYKGKVFKMNSSRDVLCKLCHGSGARSKAKPKKCTVCNGEGMVKKLRRLAPGVVTNEYVECRTCSGKGEILREKDRCKKCQGTGVKEEKSILEVYVPRGSRDGQKIVLEGAADQAYGKDTGDIIFHIEVQEHATFTRKGDDLHSIITITLAEALVGFSRVVLQHLDGRGIEITVPAGTVTKPGEYFVVKNEGMPKKGSDVRGQLYLSVNIEFPENGWCLEASELRQVKDLLPTKPRQPLNILPKDVDNVDYTIGTGPLPESELSDGEDDGDDLPQFQANGPPECNTM</sequence>
<feature type="compositionally biased region" description="Low complexity" evidence="7">
    <location>
        <begin position="112"/>
        <end position="123"/>
    </location>
</feature>
<dbReference type="Pfam" id="PF00226">
    <property type="entry name" value="DnaJ"/>
    <property type="match status" value="1"/>
</dbReference>
<dbReference type="Pfam" id="PF01556">
    <property type="entry name" value="DnaJ_C"/>
    <property type="match status" value="1"/>
</dbReference>
<dbReference type="InterPro" id="IPR008971">
    <property type="entry name" value="HSP40/DnaJ_pept-bd"/>
</dbReference>
<dbReference type="PRINTS" id="PR00625">
    <property type="entry name" value="JDOMAIN"/>
</dbReference>
<dbReference type="PANTHER" id="PTHR43888">
    <property type="entry name" value="DNAJ-LIKE-2, ISOFORM A-RELATED"/>
    <property type="match status" value="1"/>
</dbReference>
<dbReference type="RefSeq" id="XP_018736077.1">
    <property type="nucleotide sequence ID" value="XM_018878811.1"/>
</dbReference>
<dbReference type="GO" id="GO:0030544">
    <property type="term" value="F:Hsp70 protein binding"/>
    <property type="evidence" value="ECO:0007669"/>
    <property type="project" value="InterPro"/>
</dbReference>
<dbReference type="InterPro" id="IPR018253">
    <property type="entry name" value="DnaJ_domain_CS"/>
</dbReference>
<dbReference type="InterPro" id="IPR001623">
    <property type="entry name" value="DnaJ_domain"/>
</dbReference>
<organism evidence="10 11">
    <name type="scientific">Sugiyamaella lignohabitans</name>
    <dbReference type="NCBI Taxonomy" id="796027"/>
    <lineage>
        <taxon>Eukaryota</taxon>
        <taxon>Fungi</taxon>
        <taxon>Dikarya</taxon>
        <taxon>Ascomycota</taxon>
        <taxon>Saccharomycotina</taxon>
        <taxon>Dipodascomycetes</taxon>
        <taxon>Dipodascales</taxon>
        <taxon>Trichomonascaceae</taxon>
        <taxon>Sugiyamaella</taxon>
    </lineage>
</organism>
<dbReference type="HAMAP" id="MF_01152">
    <property type="entry name" value="DnaJ"/>
    <property type="match status" value="1"/>
</dbReference>